<feature type="non-terminal residue" evidence="1">
    <location>
        <position position="59"/>
    </location>
</feature>
<comment type="caution">
    <text evidence="1">The sequence shown here is derived from an EMBL/GenBank/DDBJ whole genome shotgun (WGS) entry which is preliminary data.</text>
</comment>
<accession>X1IIZ4</accession>
<gene>
    <name evidence="1" type="ORF">S03H2_27053</name>
</gene>
<feature type="non-terminal residue" evidence="1">
    <location>
        <position position="1"/>
    </location>
</feature>
<reference evidence="1" key="1">
    <citation type="journal article" date="2014" name="Front. Microbiol.">
        <title>High frequency of phylogenetically diverse reductive dehalogenase-homologous genes in deep subseafloor sedimentary metagenomes.</title>
        <authorList>
            <person name="Kawai M."/>
            <person name="Futagami T."/>
            <person name="Toyoda A."/>
            <person name="Takaki Y."/>
            <person name="Nishi S."/>
            <person name="Hori S."/>
            <person name="Arai W."/>
            <person name="Tsubouchi T."/>
            <person name="Morono Y."/>
            <person name="Uchiyama I."/>
            <person name="Ito T."/>
            <person name="Fujiyama A."/>
            <person name="Inagaki F."/>
            <person name="Takami H."/>
        </authorList>
    </citation>
    <scope>NUCLEOTIDE SEQUENCE</scope>
    <source>
        <strain evidence="1">Expedition CK06-06</strain>
    </source>
</reference>
<proteinExistence type="predicted"/>
<dbReference type="AlphaFoldDB" id="X1IIZ4"/>
<protein>
    <submittedName>
        <fullName evidence="1">Uncharacterized protein</fullName>
    </submittedName>
</protein>
<name>X1IIZ4_9ZZZZ</name>
<organism evidence="1">
    <name type="scientific">marine sediment metagenome</name>
    <dbReference type="NCBI Taxonomy" id="412755"/>
    <lineage>
        <taxon>unclassified sequences</taxon>
        <taxon>metagenomes</taxon>
        <taxon>ecological metagenomes</taxon>
    </lineage>
</organism>
<dbReference type="EMBL" id="BARU01016009">
    <property type="protein sequence ID" value="GAH57513.1"/>
    <property type="molecule type" value="Genomic_DNA"/>
</dbReference>
<sequence>KAMNELEKLKAEVKNLKSISDVSYLLFKLLHKIEALEEVLIERNLTSRRSRAAGACVCR</sequence>
<evidence type="ECO:0000313" key="1">
    <source>
        <dbReference type="EMBL" id="GAH57513.1"/>
    </source>
</evidence>